<dbReference type="InterPro" id="IPR036869">
    <property type="entry name" value="J_dom_sf"/>
</dbReference>
<dbReference type="SUPFAM" id="SSF46565">
    <property type="entry name" value="Chaperone J-domain"/>
    <property type="match status" value="1"/>
</dbReference>
<dbReference type="InterPro" id="IPR050817">
    <property type="entry name" value="DjlA_DnaK_co-chaperone"/>
</dbReference>
<protein>
    <submittedName>
        <fullName evidence="3">Uncharacterized protein TCIL3000_6_2670</fullName>
    </submittedName>
</protein>
<name>G0UNR4_TRYCI</name>
<sequence>MSKKSLPLYSTLGVNRDATREEISRAYRSLAMQLHPDRPGGNREKFDCVQKAYEVLSNEVLRADYDAECERRKSRRLSFKRPPDLCNVVSPVYYKLADGELYTFESSVSQIGCTFRHGDIISFKGVPGCFVGLAGDDFYYWCRDGHKHATKLCQRGSFGVGSVEVLVRANFKTYSMSNLRTLADAPRISKKYQNMQGSPPWASGPKSLSTSGGGTFSSSVDAKKPGNGAKGPDNRTESELLRLAIIREDTLRRITKRITHTIKEEAADREYVIEEYLAEMEDLPVEFDNPSRSEPLVVDVYED</sequence>
<dbReference type="CDD" id="cd06257">
    <property type="entry name" value="DnaJ"/>
    <property type="match status" value="1"/>
</dbReference>
<dbReference type="VEuPathDB" id="TriTrypDB:TcIL3000_6_2670"/>
<proteinExistence type="predicted"/>
<dbReference type="InterPro" id="IPR001623">
    <property type="entry name" value="DnaJ_domain"/>
</dbReference>
<gene>
    <name evidence="3" type="ORF">TCIL3000_6_2670</name>
</gene>
<dbReference type="InterPro" id="IPR018253">
    <property type="entry name" value="DnaJ_domain_CS"/>
</dbReference>
<dbReference type="PROSITE" id="PS50076">
    <property type="entry name" value="DNAJ_2"/>
    <property type="match status" value="1"/>
</dbReference>
<dbReference type="EMBL" id="HE575319">
    <property type="protein sequence ID" value="CCC91025.1"/>
    <property type="molecule type" value="Genomic_DNA"/>
</dbReference>
<organism evidence="3">
    <name type="scientific">Trypanosoma congolense (strain IL3000)</name>
    <dbReference type="NCBI Taxonomy" id="1068625"/>
    <lineage>
        <taxon>Eukaryota</taxon>
        <taxon>Discoba</taxon>
        <taxon>Euglenozoa</taxon>
        <taxon>Kinetoplastea</taxon>
        <taxon>Metakinetoplastina</taxon>
        <taxon>Trypanosomatida</taxon>
        <taxon>Trypanosomatidae</taxon>
        <taxon>Trypanosoma</taxon>
        <taxon>Nannomonas</taxon>
    </lineage>
</organism>
<dbReference type="PROSITE" id="PS00636">
    <property type="entry name" value="DNAJ_1"/>
    <property type="match status" value="1"/>
</dbReference>
<dbReference type="Pfam" id="PF00226">
    <property type="entry name" value="DnaJ"/>
    <property type="match status" value="1"/>
</dbReference>
<reference evidence="3" key="1">
    <citation type="journal article" date="2012" name="Proc. Natl. Acad. Sci. U.S.A.">
        <title>Antigenic diversity is generated by distinct evolutionary mechanisms in African trypanosome species.</title>
        <authorList>
            <person name="Jackson A.P."/>
            <person name="Berry A."/>
            <person name="Aslett M."/>
            <person name="Allison H.C."/>
            <person name="Burton P."/>
            <person name="Vavrova-Anderson J."/>
            <person name="Brown R."/>
            <person name="Browne H."/>
            <person name="Corton N."/>
            <person name="Hauser H."/>
            <person name="Gamble J."/>
            <person name="Gilderthorp R."/>
            <person name="Marcello L."/>
            <person name="McQuillan J."/>
            <person name="Otto T.D."/>
            <person name="Quail M.A."/>
            <person name="Sanders M.J."/>
            <person name="van Tonder A."/>
            <person name="Ginger M.L."/>
            <person name="Field M.C."/>
            <person name="Barry J.D."/>
            <person name="Hertz-Fowler C."/>
            <person name="Berriman M."/>
        </authorList>
    </citation>
    <scope>NUCLEOTIDE SEQUENCE</scope>
    <source>
        <strain evidence="3">IL3000</strain>
    </source>
</reference>
<evidence type="ECO:0000313" key="3">
    <source>
        <dbReference type="EMBL" id="CCC91025.1"/>
    </source>
</evidence>
<evidence type="ECO:0000259" key="2">
    <source>
        <dbReference type="PROSITE" id="PS50076"/>
    </source>
</evidence>
<dbReference type="SMART" id="SM00271">
    <property type="entry name" value="DnaJ"/>
    <property type="match status" value="1"/>
</dbReference>
<dbReference type="PANTHER" id="PTHR24074">
    <property type="entry name" value="CO-CHAPERONE PROTEIN DJLA"/>
    <property type="match status" value="1"/>
</dbReference>
<feature type="region of interest" description="Disordered" evidence="1">
    <location>
        <begin position="193"/>
        <end position="236"/>
    </location>
</feature>
<dbReference type="AlphaFoldDB" id="G0UNR4"/>
<feature type="domain" description="J" evidence="2">
    <location>
        <begin position="7"/>
        <end position="69"/>
    </location>
</feature>
<accession>G0UNR4</accession>
<dbReference type="PRINTS" id="PR00625">
    <property type="entry name" value="JDOMAIN"/>
</dbReference>
<evidence type="ECO:0000256" key="1">
    <source>
        <dbReference type="SAM" id="MobiDB-lite"/>
    </source>
</evidence>
<dbReference type="Gene3D" id="1.10.287.110">
    <property type="entry name" value="DnaJ domain"/>
    <property type="match status" value="1"/>
</dbReference>